<accession>A0A1H4BJ91</accession>
<feature type="signal peptide" evidence="3">
    <location>
        <begin position="1"/>
        <end position="30"/>
    </location>
</feature>
<protein>
    <submittedName>
        <fullName evidence="5">Sugar lactone lactonase YvrE</fullName>
    </submittedName>
</protein>
<dbReference type="PANTHER" id="PTHR47572:SF5">
    <property type="entry name" value="BLR2277 PROTEIN"/>
    <property type="match status" value="1"/>
</dbReference>
<dbReference type="STRING" id="425514.SAMN05443550_103371"/>
<evidence type="ECO:0000256" key="2">
    <source>
        <dbReference type="PIRSR" id="PIRSR605511-2"/>
    </source>
</evidence>
<organism evidence="5 6">
    <name type="scientific">Pedobacter hartonius</name>
    <dbReference type="NCBI Taxonomy" id="425514"/>
    <lineage>
        <taxon>Bacteria</taxon>
        <taxon>Pseudomonadati</taxon>
        <taxon>Bacteroidota</taxon>
        <taxon>Sphingobacteriia</taxon>
        <taxon>Sphingobacteriales</taxon>
        <taxon>Sphingobacteriaceae</taxon>
        <taxon>Pedobacter</taxon>
    </lineage>
</organism>
<dbReference type="GO" id="GO:0046872">
    <property type="term" value="F:metal ion binding"/>
    <property type="evidence" value="ECO:0007669"/>
    <property type="project" value="UniProtKB-KW"/>
</dbReference>
<evidence type="ECO:0000313" key="5">
    <source>
        <dbReference type="EMBL" id="SEA48219.1"/>
    </source>
</evidence>
<keyword evidence="3" id="KW-0732">Signal</keyword>
<feature type="binding site" evidence="2">
    <location>
        <position position="183"/>
    </location>
    <ligand>
        <name>a divalent metal cation</name>
        <dbReference type="ChEBI" id="CHEBI:60240"/>
    </ligand>
</feature>
<keyword evidence="2" id="KW-0862">Zinc</keyword>
<feature type="binding site" evidence="2">
    <location>
        <position position="140"/>
    </location>
    <ligand>
        <name>substrate</name>
    </ligand>
</feature>
<dbReference type="RefSeq" id="WP_217631535.1">
    <property type="nucleotide sequence ID" value="NZ_FNRA01000003.1"/>
</dbReference>
<evidence type="ECO:0000313" key="6">
    <source>
        <dbReference type="Proteomes" id="UP000198850"/>
    </source>
</evidence>
<dbReference type="PANTHER" id="PTHR47572">
    <property type="entry name" value="LIPOPROTEIN-RELATED"/>
    <property type="match status" value="1"/>
</dbReference>
<dbReference type="Gene3D" id="2.120.10.30">
    <property type="entry name" value="TolB, C-terminal domain"/>
    <property type="match status" value="1"/>
</dbReference>
<comment type="cofactor">
    <cofactor evidence="2">
        <name>Zn(2+)</name>
        <dbReference type="ChEBI" id="CHEBI:29105"/>
    </cofactor>
    <text evidence="2">Binds 1 divalent metal cation per subunit.</text>
</comment>
<keyword evidence="6" id="KW-1185">Reference proteome</keyword>
<dbReference type="InterPro" id="IPR013658">
    <property type="entry name" value="SGL"/>
</dbReference>
<feature type="domain" description="SMP-30/Gluconolactonase/LRE-like region" evidence="4">
    <location>
        <begin position="54"/>
        <end position="285"/>
    </location>
</feature>
<reference evidence="5 6" key="1">
    <citation type="submission" date="2016-10" db="EMBL/GenBank/DDBJ databases">
        <authorList>
            <person name="de Groot N.N."/>
        </authorList>
    </citation>
    <scope>NUCLEOTIDE SEQUENCE [LARGE SCALE GENOMIC DNA]</scope>
    <source>
        <strain evidence="5 6">DSM 19033</strain>
    </source>
</reference>
<dbReference type="PRINTS" id="PR01790">
    <property type="entry name" value="SMP30FAMILY"/>
</dbReference>
<dbReference type="InterPro" id="IPR051262">
    <property type="entry name" value="SMP-30/CGR1_Lactonase"/>
</dbReference>
<dbReference type="Pfam" id="PF08450">
    <property type="entry name" value="SGL"/>
    <property type="match status" value="1"/>
</dbReference>
<proteinExistence type="predicted"/>
<evidence type="ECO:0000259" key="4">
    <source>
        <dbReference type="Pfam" id="PF08450"/>
    </source>
</evidence>
<evidence type="ECO:0000256" key="3">
    <source>
        <dbReference type="SAM" id="SignalP"/>
    </source>
</evidence>
<name>A0A1H4BJ91_9SPHI</name>
<gene>
    <name evidence="5" type="ORF">SAMN05443550_103371</name>
</gene>
<dbReference type="SUPFAM" id="SSF63829">
    <property type="entry name" value="Calcium-dependent phosphotriesterase"/>
    <property type="match status" value="1"/>
</dbReference>
<dbReference type="Proteomes" id="UP000198850">
    <property type="component" value="Unassembled WGS sequence"/>
</dbReference>
<evidence type="ECO:0000256" key="1">
    <source>
        <dbReference type="PIRSR" id="PIRSR605511-1"/>
    </source>
</evidence>
<dbReference type="AlphaFoldDB" id="A0A1H4BJ91"/>
<dbReference type="EMBL" id="FNRA01000003">
    <property type="protein sequence ID" value="SEA48219.1"/>
    <property type="molecule type" value="Genomic_DNA"/>
</dbReference>
<feature type="binding site" evidence="2">
    <location>
        <position position="228"/>
    </location>
    <ligand>
        <name>a divalent metal cation</name>
        <dbReference type="ChEBI" id="CHEBI:60240"/>
    </ligand>
</feature>
<dbReference type="InterPro" id="IPR005511">
    <property type="entry name" value="SMP-30"/>
</dbReference>
<keyword evidence="2" id="KW-0479">Metal-binding</keyword>
<feature type="active site" description="Proton donor/acceptor" evidence="1">
    <location>
        <position position="228"/>
    </location>
</feature>
<feature type="chain" id="PRO_5011736860" evidence="3">
    <location>
        <begin position="31"/>
        <end position="310"/>
    </location>
</feature>
<sequence length="310" mass="33918">MLKNNSFLFIRTQKLSVLSVCLGFSMTANAQAPAAGLFTSSVLTPIHSFTIGCEGPGVDKKGNLYAVNYAREGTVGIVTPKGKAGIFLELPEGSVGNGIRFDSHGNMLIADYKMHNILKVDMSTKKISVFAHEGRMSQPNDIAIDDKDRLYASDPNWKAGTGRIWRIDTDGKFTLLDSMGIVNGIDVSPDNKTLYVNENPKLWAYDLSPDGGISNKHLVMQFPDPGMDGLRVDVDGNIYQARYGKGVVAKISPDGKILQEIVLIGKKPTNVAFGGKDGRTMYVTLQDQGNIETFRVDKPGREWLRTKNSK</sequence>
<dbReference type="InterPro" id="IPR011042">
    <property type="entry name" value="6-blade_b-propeller_TolB-like"/>
</dbReference>